<comment type="caution">
    <text evidence="1">The sequence shown here is derived from an EMBL/GenBank/DDBJ whole genome shotgun (WGS) entry which is preliminary data.</text>
</comment>
<sequence length="61" mass="6802">MPDGAVLIRPTKQEYSCRPDKVLAPPSATHCLMALRLSGLQSRNTVVGRIRCLHRHPAERP</sequence>
<protein>
    <submittedName>
        <fullName evidence="1">Uncharacterized protein</fullName>
    </submittedName>
</protein>
<dbReference type="Proteomes" id="UP000475079">
    <property type="component" value="Unassembled WGS sequence"/>
</dbReference>
<dbReference type="AlphaFoldDB" id="A0A6L5E944"/>
<keyword evidence="2" id="KW-1185">Reference proteome</keyword>
<evidence type="ECO:0000313" key="2">
    <source>
        <dbReference type="Proteomes" id="UP000475079"/>
    </source>
</evidence>
<accession>A0A6L5E944</accession>
<proteinExistence type="predicted"/>
<evidence type="ECO:0000313" key="1">
    <source>
        <dbReference type="EMBL" id="MPQ51203.1"/>
    </source>
</evidence>
<gene>
    <name evidence="1" type="ORF">GBB84_09810</name>
</gene>
<reference evidence="1 2" key="1">
    <citation type="submission" date="2019-10" db="EMBL/GenBank/DDBJ databases">
        <title>Characterization of a new Citrobacter species.</title>
        <authorList>
            <person name="Goncalves Ribeiro T."/>
            <person name="Izdebski R."/>
            <person name="Urbanowicz P."/>
            <person name="Carmeli Y."/>
            <person name="Gniadkowski M."/>
            <person name="Peixe L."/>
        </authorList>
    </citation>
    <scope>NUCLEOTIDE SEQUENCE [LARGE SCALE GENOMIC DNA]</scope>
    <source>
        <strain evidence="1 2">NMI7905_11</strain>
    </source>
</reference>
<organism evidence="1 2">
    <name type="scientific">Citrobacter telavivensis</name>
    <dbReference type="NCBI Taxonomy" id="2653932"/>
    <lineage>
        <taxon>Bacteria</taxon>
        <taxon>Pseudomonadati</taxon>
        <taxon>Pseudomonadota</taxon>
        <taxon>Gammaproteobacteria</taxon>
        <taxon>Enterobacterales</taxon>
        <taxon>Enterobacteriaceae</taxon>
        <taxon>Citrobacter</taxon>
    </lineage>
</organism>
<name>A0A6L5E944_9ENTR</name>
<dbReference type="EMBL" id="WHIY01000006">
    <property type="protein sequence ID" value="MPQ51203.1"/>
    <property type="molecule type" value="Genomic_DNA"/>
</dbReference>